<evidence type="ECO:0000313" key="1">
    <source>
        <dbReference type="EMBL" id="KAK5630503.1"/>
    </source>
</evidence>
<dbReference type="AlphaFoldDB" id="A0AAN7Z8R6"/>
<keyword evidence="2" id="KW-1185">Reference proteome</keyword>
<proteinExistence type="predicted"/>
<dbReference type="Pfam" id="PF05705">
    <property type="entry name" value="DUF829"/>
    <property type="match status" value="1"/>
</dbReference>
<gene>
    <name evidence="1" type="ORF">RRF57_006218</name>
</gene>
<reference evidence="1 2" key="1">
    <citation type="submission" date="2023-10" db="EMBL/GenBank/DDBJ databases">
        <title>Draft genome sequence of Xylaria bambusicola isolate GMP-LS, the root and basal stem rot pathogen of sugarcane in Indonesia.</title>
        <authorList>
            <person name="Selvaraj P."/>
            <person name="Muralishankar V."/>
            <person name="Muruganantham S."/>
            <person name="Sp S."/>
            <person name="Haryani S."/>
            <person name="Lau K.J.X."/>
            <person name="Naqvi N.I."/>
        </authorList>
    </citation>
    <scope>NUCLEOTIDE SEQUENCE [LARGE SCALE GENOMIC DNA]</scope>
    <source>
        <strain evidence="1">GMP-LS</strain>
    </source>
</reference>
<dbReference type="SUPFAM" id="SSF53474">
    <property type="entry name" value="alpha/beta-Hydrolases"/>
    <property type="match status" value="1"/>
</dbReference>
<dbReference type="InterPro" id="IPR008547">
    <property type="entry name" value="DUF829_TMEM53"/>
</dbReference>
<dbReference type="Proteomes" id="UP001305414">
    <property type="component" value="Unassembled WGS sequence"/>
</dbReference>
<evidence type="ECO:0000313" key="2">
    <source>
        <dbReference type="Proteomes" id="UP001305414"/>
    </source>
</evidence>
<dbReference type="PANTHER" id="PTHR12265">
    <property type="entry name" value="TRANSMEMBRANE PROTEIN 53"/>
    <property type="match status" value="1"/>
</dbReference>
<accession>A0AAN7Z8R6</accession>
<dbReference type="PANTHER" id="PTHR12265:SF14">
    <property type="entry name" value="INDOLE-DITERPENE BIOSYNTHESIS PROTEIN PAXU"/>
    <property type="match status" value="1"/>
</dbReference>
<sequence>MTSDMVAKAPAFPGYTPISTRIFIRNEASSSDLENTRTKTTSNDPTTILVYGWGDGSPKHVAKYSEGYHALFPSARIVVIINPIFAATTQLLPQRTESMRPIIDTCFPTKDDGSERVIMHIMSNTGGIYAAATLNAYRERHGQDAALPHHLCVSDSTPGSLNFTSEVWRWSRAMAMGVPRWFPLPFKFTQALCAAFLSLMNYLAIAMGVEPSGVHSARIFTEHGYATPRALRLFCYSKEDDLIYWEDLEEQAANARNKGYNTVLEEFKGSPHVGHMRMHPEQYWATILRCWEQAMAMDEKA</sequence>
<evidence type="ECO:0008006" key="3">
    <source>
        <dbReference type="Google" id="ProtNLM"/>
    </source>
</evidence>
<comment type="caution">
    <text evidence="1">The sequence shown here is derived from an EMBL/GenBank/DDBJ whole genome shotgun (WGS) entry which is preliminary data.</text>
</comment>
<protein>
    <recommendedName>
        <fullName evidence="3">DUF829-domain-containing protein</fullName>
    </recommendedName>
</protein>
<dbReference type="InterPro" id="IPR029058">
    <property type="entry name" value="AB_hydrolase_fold"/>
</dbReference>
<dbReference type="EMBL" id="JAWHQM010000016">
    <property type="protein sequence ID" value="KAK5630503.1"/>
    <property type="molecule type" value="Genomic_DNA"/>
</dbReference>
<name>A0AAN7Z8R6_9PEZI</name>
<organism evidence="1 2">
    <name type="scientific">Xylaria bambusicola</name>
    <dbReference type="NCBI Taxonomy" id="326684"/>
    <lineage>
        <taxon>Eukaryota</taxon>
        <taxon>Fungi</taxon>
        <taxon>Dikarya</taxon>
        <taxon>Ascomycota</taxon>
        <taxon>Pezizomycotina</taxon>
        <taxon>Sordariomycetes</taxon>
        <taxon>Xylariomycetidae</taxon>
        <taxon>Xylariales</taxon>
        <taxon>Xylariaceae</taxon>
        <taxon>Xylaria</taxon>
    </lineage>
</organism>